<dbReference type="OrthoDB" id="7028751at2"/>
<accession>A0A329CAS5</accession>
<organism evidence="1 2">
    <name type="scientific">Paraburkholderia bryophila</name>
    <dbReference type="NCBI Taxonomy" id="420952"/>
    <lineage>
        <taxon>Bacteria</taxon>
        <taxon>Pseudomonadati</taxon>
        <taxon>Pseudomonadota</taxon>
        <taxon>Betaproteobacteria</taxon>
        <taxon>Burkholderiales</taxon>
        <taxon>Burkholderiaceae</taxon>
        <taxon>Paraburkholderia</taxon>
    </lineage>
</organism>
<protein>
    <submittedName>
        <fullName evidence="1">Uncharacterized protein</fullName>
    </submittedName>
</protein>
<dbReference type="AlphaFoldDB" id="A0A329CAS5"/>
<evidence type="ECO:0000313" key="2">
    <source>
        <dbReference type="Proteomes" id="UP000248918"/>
    </source>
</evidence>
<name>A0A329CAS5_9BURK</name>
<dbReference type="Proteomes" id="UP000248918">
    <property type="component" value="Unassembled WGS sequence"/>
</dbReference>
<sequence>MHHGFPLDGSASAHWLEHLSDNLERLPADARRTAYSLLYSPWKCSRDDVLEHVPSPLGSSIVFLQDSVLRHVFRERSRLSLGTAALDVWVGAFANEPNGPPEPLGQNTVIAVEAYVGLAKEDLAKANIRWNELSGPARASLLALYVKCEVAVHLMTGMFEAANDAGRAMHYVIPARLHAARKIRWFSLYWAQQSNMADTYNALMVSRSLDQFDGPAREAEYFRAWVDSILDKYLCLHRQYVTKLLPTKNGAVVPKLWARAELLCFVWLHPLATRWDVGNFSRVVLEDRPLASISREHLRRAGFGNAEIDALLDESAAQIPGDQFITQADDSRHLHVHNLNLKFAVQRYVRPLFSQIGPPIGHWFERDYILQYLRDRLEGSRFMAWPEFKDKDARYDADIIIYDNATHLFYFCQVKHRAQVLQPYLRDELDEFGRGENINHGIGQLSRLRELIDTEQVRNRLVSKLGKKLVGAGPLGERSRFLLVHTVENFDMCTRHGITMYEWNTFRNLLQGQMLLARRDLDGAMQYETEELDFANLESVQEHLMRVTARLSAEIAPSQPTPEDTYALLQHAELSLQYRKSLWLNDKALGKLRARMLRTPLL</sequence>
<gene>
    <name evidence="1" type="ORF">BX591_1088</name>
</gene>
<evidence type="ECO:0000313" key="1">
    <source>
        <dbReference type="EMBL" id="RAS31903.1"/>
    </source>
</evidence>
<proteinExistence type="predicted"/>
<comment type="caution">
    <text evidence="1">The sequence shown here is derived from an EMBL/GenBank/DDBJ whole genome shotgun (WGS) entry which is preliminary data.</text>
</comment>
<dbReference type="EMBL" id="QLTK01000008">
    <property type="protein sequence ID" value="RAS31903.1"/>
    <property type="molecule type" value="Genomic_DNA"/>
</dbReference>
<reference evidence="1 2" key="1">
    <citation type="submission" date="2018-06" db="EMBL/GenBank/DDBJ databases">
        <title>Genomic Encyclopedia of Type Strains, Phase III (KMG-III): the genomes of soil and plant-associated and newly described type strains.</title>
        <authorList>
            <person name="Whitman W."/>
        </authorList>
    </citation>
    <scope>NUCLEOTIDE SEQUENCE [LARGE SCALE GENOMIC DNA]</scope>
    <source>
        <strain evidence="1 2">LMG 23644</strain>
    </source>
</reference>
<dbReference type="RefSeq" id="WP_146749764.1">
    <property type="nucleotide sequence ID" value="NZ_CADFFP010000009.1"/>
</dbReference>